<protein>
    <recommendedName>
        <fullName evidence="4">DUF4893 domain-containing protein</fullName>
    </recommendedName>
</protein>
<accession>A0ABX0TT71</accession>
<name>A0ABX0TT71_9SPHN</name>
<evidence type="ECO:0000256" key="1">
    <source>
        <dbReference type="SAM" id="SignalP"/>
    </source>
</evidence>
<dbReference type="InterPro" id="IPR032609">
    <property type="entry name" value="DUF4893"/>
</dbReference>
<evidence type="ECO:0000313" key="3">
    <source>
        <dbReference type="Proteomes" id="UP000727456"/>
    </source>
</evidence>
<feature type="chain" id="PRO_5047504697" description="DUF4893 domain-containing protein" evidence="1">
    <location>
        <begin position="20"/>
        <end position="198"/>
    </location>
</feature>
<proteinExistence type="predicted"/>
<keyword evidence="3" id="KW-1185">Reference proteome</keyword>
<organism evidence="2 3">
    <name type="scientific">Sphingomonas vulcanisoli</name>
    <dbReference type="NCBI Taxonomy" id="1658060"/>
    <lineage>
        <taxon>Bacteria</taxon>
        <taxon>Pseudomonadati</taxon>
        <taxon>Pseudomonadota</taxon>
        <taxon>Alphaproteobacteria</taxon>
        <taxon>Sphingomonadales</taxon>
        <taxon>Sphingomonadaceae</taxon>
        <taxon>Sphingomonas</taxon>
    </lineage>
</organism>
<comment type="caution">
    <text evidence="2">The sequence shown here is derived from an EMBL/GenBank/DDBJ whole genome shotgun (WGS) entry which is preliminary data.</text>
</comment>
<sequence length="198" mass="21810">MKRALLLAVALVTPIAAMARDTAADRDKPYAWRGAVLPRDHSRLHNWRQAWLEALDAARAGGAGDKVAAEGALLDPDAAQNDPAVPDGAYRCRTIKLGGGRPYLEEPPVPCRIADGHFAELEGQQRIAGNFWRFDGVRLLLLGALALGEERGAWPYGRDEQRDVLAFFERLGPHRWRLTIPHPAWEAKLTVIELTPAA</sequence>
<reference evidence="2 3" key="1">
    <citation type="submission" date="2020-03" db="EMBL/GenBank/DDBJ databases">
        <title>Genomic Encyclopedia of Type Strains, Phase III (KMG-III): the genomes of soil and plant-associated and newly described type strains.</title>
        <authorList>
            <person name="Whitman W."/>
        </authorList>
    </citation>
    <scope>NUCLEOTIDE SEQUENCE [LARGE SCALE GENOMIC DNA]</scope>
    <source>
        <strain evidence="2 3">CECT 8804</strain>
    </source>
</reference>
<dbReference type="Pfam" id="PF16233">
    <property type="entry name" value="DUF4893"/>
    <property type="match status" value="1"/>
</dbReference>
<evidence type="ECO:0000313" key="2">
    <source>
        <dbReference type="EMBL" id="NIJ08687.1"/>
    </source>
</evidence>
<dbReference type="Proteomes" id="UP000727456">
    <property type="component" value="Unassembled WGS sequence"/>
</dbReference>
<evidence type="ECO:0008006" key="4">
    <source>
        <dbReference type="Google" id="ProtNLM"/>
    </source>
</evidence>
<dbReference type="EMBL" id="JAAOZC010000005">
    <property type="protein sequence ID" value="NIJ08687.1"/>
    <property type="molecule type" value="Genomic_DNA"/>
</dbReference>
<feature type="signal peptide" evidence="1">
    <location>
        <begin position="1"/>
        <end position="19"/>
    </location>
</feature>
<gene>
    <name evidence="2" type="ORF">FHS31_002308</name>
</gene>
<dbReference type="RefSeq" id="WP_167073581.1">
    <property type="nucleotide sequence ID" value="NZ_JAAOZC010000005.1"/>
</dbReference>
<keyword evidence="1" id="KW-0732">Signal</keyword>